<proteinExistence type="predicted"/>
<organism evidence="1 2">
    <name type="scientific">Aquimarina spongiae</name>
    <dbReference type="NCBI Taxonomy" id="570521"/>
    <lineage>
        <taxon>Bacteria</taxon>
        <taxon>Pseudomonadati</taxon>
        <taxon>Bacteroidota</taxon>
        <taxon>Flavobacteriia</taxon>
        <taxon>Flavobacteriales</taxon>
        <taxon>Flavobacteriaceae</taxon>
        <taxon>Aquimarina</taxon>
    </lineage>
</organism>
<evidence type="ECO:0000313" key="1">
    <source>
        <dbReference type="EMBL" id="SHI40880.1"/>
    </source>
</evidence>
<dbReference type="RefSeq" id="WP_073313484.1">
    <property type="nucleotide sequence ID" value="NZ_FQYP01000001.1"/>
</dbReference>
<dbReference type="Proteomes" id="UP000184432">
    <property type="component" value="Unassembled WGS sequence"/>
</dbReference>
<evidence type="ECO:0008006" key="3">
    <source>
        <dbReference type="Google" id="ProtNLM"/>
    </source>
</evidence>
<sequence length="127" mass="14852">MNKENAIKEYNLEVGKVTFYDNYLIIEVAEGVSFDYQKAKELSRLTNLHFEGRPFGYISHRINSYSIEATDYTKIKEVFPNLEAFAVVVFNRVQESSVRIENMFFEDGIMTFDDLITAEAWIREQLS</sequence>
<name>A0A1M6AWQ7_9FLAO</name>
<dbReference type="OrthoDB" id="1144359at2"/>
<keyword evidence="2" id="KW-1185">Reference proteome</keyword>
<dbReference type="EMBL" id="FQYP01000001">
    <property type="protein sequence ID" value="SHI40880.1"/>
    <property type="molecule type" value="Genomic_DNA"/>
</dbReference>
<accession>A0A1M6AWQ7</accession>
<protein>
    <recommendedName>
        <fullName evidence="3">SpoIIAA-like</fullName>
    </recommendedName>
</protein>
<dbReference type="STRING" id="570521.SAMN04488508_101515"/>
<dbReference type="AlphaFoldDB" id="A0A1M6AWQ7"/>
<evidence type="ECO:0000313" key="2">
    <source>
        <dbReference type="Proteomes" id="UP000184432"/>
    </source>
</evidence>
<gene>
    <name evidence="1" type="ORF">SAMN04488508_101515</name>
</gene>
<reference evidence="2" key="1">
    <citation type="submission" date="2016-11" db="EMBL/GenBank/DDBJ databases">
        <authorList>
            <person name="Varghese N."/>
            <person name="Submissions S."/>
        </authorList>
    </citation>
    <scope>NUCLEOTIDE SEQUENCE [LARGE SCALE GENOMIC DNA]</scope>
    <source>
        <strain evidence="2">DSM 22623</strain>
    </source>
</reference>